<name>A0A9X2JLI5_9LACO</name>
<accession>A0A9X2JLI5</accession>
<comment type="caution">
    <text evidence="1">The sequence shown here is derived from an EMBL/GenBank/DDBJ whole genome shotgun (WGS) entry which is preliminary data.</text>
</comment>
<proteinExistence type="predicted"/>
<dbReference type="RefSeq" id="WP_253360508.1">
    <property type="nucleotide sequence ID" value="NZ_JAIULA010000010.1"/>
</dbReference>
<gene>
    <name evidence="1" type="ORF">LB941_06625</name>
</gene>
<dbReference type="EMBL" id="JAIULA010000010">
    <property type="protein sequence ID" value="MCP0887008.1"/>
    <property type="molecule type" value="Genomic_DNA"/>
</dbReference>
<evidence type="ECO:0000313" key="2">
    <source>
        <dbReference type="Proteomes" id="UP001139006"/>
    </source>
</evidence>
<keyword evidence="2" id="KW-1185">Reference proteome</keyword>
<evidence type="ECO:0000313" key="1">
    <source>
        <dbReference type="EMBL" id="MCP0887008.1"/>
    </source>
</evidence>
<organism evidence="1 2">
    <name type="scientific">Ligilactobacillus ubinensis</name>
    <dbReference type="NCBI Taxonomy" id="2876789"/>
    <lineage>
        <taxon>Bacteria</taxon>
        <taxon>Bacillati</taxon>
        <taxon>Bacillota</taxon>
        <taxon>Bacilli</taxon>
        <taxon>Lactobacillales</taxon>
        <taxon>Lactobacillaceae</taxon>
        <taxon>Ligilactobacillus</taxon>
    </lineage>
</organism>
<protein>
    <submittedName>
        <fullName evidence="1">Uncharacterized protein</fullName>
    </submittedName>
</protein>
<reference evidence="1 2" key="1">
    <citation type="journal article" date="2023" name="Int. J. Syst. Evol. Microbiol.">
        <title>Ligilactobacillus ubinensis sp. nov., a novel species isolated from the wild ferment of a durian fruit (Durio zibethinus).</title>
        <authorList>
            <person name="Heng Y.C."/>
            <person name="Menon N."/>
            <person name="Chen B."/>
            <person name="Loo B.Z.L."/>
            <person name="Wong G.W.J."/>
            <person name="Lim A.C.H."/>
            <person name="Silvaraju S."/>
            <person name="Kittelmann S."/>
        </authorList>
    </citation>
    <scope>NUCLEOTIDE SEQUENCE [LARGE SCALE GENOMIC DNA]</scope>
    <source>
        <strain evidence="1 2">WILCCON 0076</strain>
    </source>
</reference>
<dbReference type="AlphaFoldDB" id="A0A9X2JLI5"/>
<dbReference type="Proteomes" id="UP001139006">
    <property type="component" value="Unassembled WGS sequence"/>
</dbReference>
<sequence>MLEIFYTADGEKKSMQFKDPAAFVANLQLEVPALQDHYRVDNVLINGQKDIDFKGKTVVDLFNFYL</sequence>
<dbReference type="Gene3D" id="3.30.1490.390">
    <property type="match status" value="1"/>
</dbReference>